<dbReference type="AlphaFoldDB" id="A0A645DPW1"/>
<comment type="caution">
    <text evidence="1">The sequence shown here is derived from an EMBL/GenBank/DDBJ whole genome shotgun (WGS) entry which is preliminary data.</text>
</comment>
<sequence length="104" mass="11872">MHTEHPFHVLARKLSDLAQHFAVFADDNALMTVAFAVDGRPYVDDSAFAADLHFVYINTYAMRHFLFKQLQRLFAYKLGAYDAFGLVGDHIVREVFGTFDKMPA</sequence>
<name>A0A645DPW1_9ZZZZ</name>
<gene>
    <name evidence="1" type="ORF">SDC9_138397</name>
</gene>
<proteinExistence type="predicted"/>
<dbReference type="EMBL" id="VSSQ01038359">
    <property type="protein sequence ID" value="MPM91269.1"/>
    <property type="molecule type" value="Genomic_DNA"/>
</dbReference>
<protein>
    <submittedName>
        <fullName evidence="1">Uncharacterized protein</fullName>
    </submittedName>
</protein>
<organism evidence="1">
    <name type="scientific">bioreactor metagenome</name>
    <dbReference type="NCBI Taxonomy" id="1076179"/>
    <lineage>
        <taxon>unclassified sequences</taxon>
        <taxon>metagenomes</taxon>
        <taxon>ecological metagenomes</taxon>
    </lineage>
</organism>
<accession>A0A645DPW1</accession>
<reference evidence="1" key="1">
    <citation type="submission" date="2019-08" db="EMBL/GenBank/DDBJ databases">
        <authorList>
            <person name="Kucharzyk K."/>
            <person name="Murdoch R.W."/>
            <person name="Higgins S."/>
            <person name="Loffler F."/>
        </authorList>
    </citation>
    <scope>NUCLEOTIDE SEQUENCE</scope>
</reference>
<evidence type="ECO:0000313" key="1">
    <source>
        <dbReference type="EMBL" id="MPM91269.1"/>
    </source>
</evidence>